<dbReference type="CDD" id="cd00487">
    <property type="entry name" value="Pep_deformylase"/>
    <property type="match status" value="1"/>
</dbReference>
<evidence type="ECO:0000256" key="4">
    <source>
        <dbReference type="SAM" id="Coils"/>
    </source>
</evidence>
<keyword evidence="3" id="KW-0378">Hydrolase</keyword>
<evidence type="ECO:0000313" key="5">
    <source>
        <dbReference type="EMBL" id="SES62195.1"/>
    </source>
</evidence>
<gene>
    <name evidence="3" type="primary">def</name>
    <name evidence="5" type="ORF">SAMN04487772_10136</name>
</gene>
<dbReference type="Gene3D" id="3.90.45.10">
    <property type="entry name" value="Peptide deformylase"/>
    <property type="match status" value="1"/>
</dbReference>
<dbReference type="PRINTS" id="PR01576">
    <property type="entry name" value="PDEFORMYLASE"/>
</dbReference>
<dbReference type="InterPro" id="IPR023635">
    <property type="entry name" value="Peptide_deformylase"/>
</dbReference>
<dbReference type="GO" id="GO:0006412">
    <property type="term" value="P:translation"/>
    <property type="evidence" value="ECO:0007669"/>
    <property type="project" value="UniProtKB-UniRule"/>
</dbReference>
<dbReference type="PANTHER" id="PTHR10458">
    <property type="entry name" value="PEPTIDE DEFORMYLASE"/>
    <property type="match status" value="1"/>
</dbReference>
<evidence type="ECO:0000256" key="1">
    <source>
        <dbReference type="ARBA" id="ARBA00010759"/>
    </source>
</evidence>
<organism evidence="5 6">
    <name type="scientific">[Clostridium] polysaccharolyticum</name>
    <dbReference type="NCBI Taxonomy" id="29364"/>
    <lineage>
        <taxon>Bacteria</taxon>
        <taxon>Bacillati</taxon>
        <taxon>Bacillota</taxon>
        <taxon>Clostridia</taxon>
        <taxon>Lachnospirales</taxon>
        <taxon>Lachnospiraceae</taxon>
    </lineage>
</organism>
<sequence>MALRNIRQMGDPVLSKKSKEIKEMTLRIEELIEDMFDTMYEAGGVGLAAPQVGILKRLVVIDCSPEGDEPIVLINPEIIETSGEQTGYEGCLSLPGKSGIVTRPSYVKVRALNENMEEVELEGTELLARAFCHEIEHLDGHMYVEKVEGELVDASSIKEELEEEQ</sequence>
<comment type="catalytic activity">
    <reaction evidence="3">
        <text>N-terminal N-formyl-L-methionyl-[peptide] + H2O = N-terminal L-methionyl-[peptide] + formate</text>
        <dbReference type="Rhea" id="RHEA:24420"/>
        <dbReference type="Rhea" id="RHEA-COMP:10639"/>
        <dbReference type="Rhea" id="RHEA-COMP:10640"/>
        <dbReference type="ChEBI" id="CHEBI:15377"/>
        <dbReference type="ChEBI" id="CHEBI:15740"/>
        <dbReference type="ChEBI" id="CHEBI:49298"/>
        <dbReference type="ChEBI" id="CHEBI:64731"/>
        <dbReference type="EC" id="3.5.1.88"/>
    </reaction>
</comment>
<dbReference type="EC" id="3.5.1.88" evidence="3"/>
<accession>A0A1H9Y0G2</accession>
<proteinExistence type="inferred from homology"/>
<dbReference type="InterPro" id="IPR036821">
    <property type="entry name" value="Peptide_deformylase_sf"/>
</dbReference>
<evidence type="ECO:0000313" key="6">
    <source>
        <dbReference type="Proteomes" id="UP000199800"/>
    </source>
</evidence>
<dbReference type="GO" id="GO:0042586">
    <property type="term" value="F:peptide deformylase activity"/>
    <property type="evidence" value="ECO:0007669"/>
    <property type="project" value="UniProtKB-UniRule"/>
</dbReference>
<dbReference type="NCBIfam" id="TIGR00079">
    <property type="entry name" value="pept_deformyl"/>
    <property type="match status" value="1"/>
</dbReference>
<evidence type="ECO:0000256" key="2">
    <source>
        <dbReference type="ARBA" id="ARBA00023004"/>
    </source>
</evidence>
<dbReference type="AlphaFoldDB" id="A0A1H9Y0G2"/>
<protein>
    <recommendedName>
        <fullName evidence="3">Peptide deformylase</fullName>
        <shortName evidence="3">PDF</shortName>
        <ecNumber evidence="3">3.5.1.88</ecNumber>
    </recommendedName>
    <alternativeName>
        <fullName evidence="3">Polypeptide deformylase</fullName>
    </alternativeName>
</protein>
<dbReference type="STRING" id="29364.SAMN04487772_10136"/>
<dbReference type="HAMAP" id="MF_00163">
    <property type="entry name" value="Pep_deformylase"/>
    <property type="match status" value="1"/>
</dbReference>
<dbReference type="Proteomes" id="UP000199800">
    <property type="component" value="Unassembled WGS sequence"/>
</dbReference>
<dbReference type="EMBL" id="FOHN01000001">
    <property type="protein sequence ID" value="SES62195.1"/>
    <property type="molecule type" value="Genomic_DNA"/>
</dbReference>
<dbReference type="GO" id="GO:0046872">
    <property type="term" value="F:metal ion binding"/>
    <property type="evidence" value="ECO:0007669"/>
    <property type="project" value="UniProtKB-KW"/>
</dbReference>
<keyword evidence="3" id="KW-0648">Protein biosynthesis</keyword>
<comment type="function">
    <text evidence="3">Removes the formyl group from the N-terminal Met of newly synthesized proteins. Requires at least a dipeptide for an efficient rate of reaction. N-terminal L-methionine is a prerequisite for activity but the enzyme has broad specificity at other positions.</text>
</comment>
<feature type="binding site" evidence="3">
    <location>
        <position position="133"/>
    </location>
    <ligand>
        <name>Fe cation</name>
        <dbReference type="ChEBI" id="CHEBI:24875"/>
    </ligand>
</feature>
<dbReference type="SUPFAM" id="SSF56420">
    <property type="entry name" value="Peptide deformylase"/>
    <property type="match status" value="1"/>
</dbReference>
<dbReference type="OrthoDB" id="9784988at2"/>
<feature type="binding site" evidence="3">
    <location>
        <position position="137"/>
    </location>
    <ligand>
        <name>Fe cation</name>
        <dbReference type="ChEBI" id="CHEBI:24875"/>
    </ligand>
</feature>
<dbReference type="PIRSF" id="PIRSF004749">
    <property type="entry name" value="Pep_def"/>
    <property type="match status" value="1"/>
</dbReference>
<feature type="active site" evidence="3">
    <location>
        <position position="134"/>
    </location>
</feature>
<dbReference type="Pfam" id="PF01327">
    <property type="entry name" value="Pep_deformylase"/>
    <property type="match status" value="1"/>
</dbReference>
<keyword evidence="6" id="KW-1185">Reference proteome</keyword>
<name>A0A1H9Y0G2_9FIRM</name>
<keyword evidence="3" id="KW-0479">Metal-binding</keyword>
<dbReference type="PANTHER" id="PTHR10458:SF22">
    <property type="entry name" value="PEPTIDE DEFORMYLASE"/>
    <property type="match status" value="1"/>
</dbReference>
<keyword evidence="4" id="KW-0175">Coiled coil</keyword>
<evidence type="ECO:0000256" key="3">
    <source>
        <dbReference type="HAMAP-Rule" id="MF_00163"/>
    </source>
</evidence>
<reference evidence="5 6" key="1">
    <citation type="submission" date="2016-10" db="EMBL/GenBank/DDBJ databases">
        <authorList>
            <person name="de Groot N.N."/>
        </authorList>
    </citation>
    <scope>NUCLEOTIDE SEQUENCE [LARGE SCALE GENOMIC DNA]</scope>
    <source>
        <strain evidence="5 6">DSM 1801</strain>
    </source>
</reference>
<comment type="similarity">
    <text evidence="1 3">Belongs to the polypeptide deformylase family.</text>
</comment>
<keyword evidence="2 3" id="KW-0408">Iron</keyword>
<dbReference type="NCBIfam" id="NF001159">
    <property type="entry name" value="PRK00150.1-3"/>
    <property type="match status" value="1"/>
</dbReference>
<dbReference type="RefSeq" id="WP_092474715.1">
    <property type="nucleotide sequence ID" value="NZ_FOHN01000001.1"/>
</dbReference>
<feature type="coiled-coil region" evidence="4">
    <location>
        <begin position="109"/>
        <end position="164"/>
    </location>
</feature>
<comment type="cofactor">
    <cofactor evidence="3">
        <name>Fe(2+)</name>
        <dbReference type="ChEBI" id="CHEBI:29033"/>
    </cofactor>
    <text evidence="3">Binds 1 Fe(2+) ion.</text>
</comment>
<feature type="binding site" evidence="3">
    <location>
        <position position="91"/>
    </location>
    <ligand>
        <name>Fe cation</name>
        <dbReference type="ChEBI" id="CHEBI:24875"/>
    </ligand>
</feature>